<dbReference type="STRING" id="555500.I215_06842"/>
<dbReference type="Proteomes" id="UP000007364">
    <property type="component" value="Unassembled WGS sequence"/>
</dbReference>
<comment type="caution">
    <text evidence="1">The sequence shown here is derived from an EMBL/GenBank/DDBJ whole genome shotgun (WGS) entry which is preliminary data.</text>
</comment>
<keyword evidence="2" id="KW-1185">Reference proteome</keyword>
<sequence length="149" mass="17100">MKPKTITIIGEYENFPQILLEDLIAQDLQLLFISAGQQKDARFIEKFDELETLAELEFISCEKQACWEADVIILYNPSVIQSKILERIREVATQKTILIISTQSTTINFKALLPHSKVIEIQEKEIKEDTLNTYFSLGEKKVSTPLDSH</sequence>
<gene>
    <name evidence="1" type="ORF">I215_06842</name>
</gene>
<evidence type="ECO:0000313" key="1">
    <source>
        <dbReference type="EMBL" id="EKF55651.1"/>
    </source>
</evidence>
<name>K2Q484_9FLAO</name>
<dbReference type="EMBL" id="AMSG01000006">
    <property type="protein sequence ID" value="EKF55651.1"/>
    <property type="molecule type" value="Genomic_DNA"/>
</dbReference>
<dbReference type="eggNOG" id="COG2085">
    <property type="taxonomic scope" value="Bacteria"/>
</dbReference>
<dbReference type="OrthoDB" id="1523398at2"/>
<dbReference type="Gene3D" id="3.40.50.720">
    <property type="entry name" value="NAD(P)-binding Rossmann-like Domain"/>
    <property type="match status" value="1"/>
</dbReference>
<reference evidence="1 2" key="1">
    <citation type="journal article" date="2012" name="J. Bacteriol.">
        <title>Genome Sequence of Galbibacter marinum Type Strain ck-I2-15.</title>
        <authorList>
            <person name="Lai Q."/>
            <person name="Li C."/>
            <person name="Shao Z."/>
        </authorList>
    </citation>
    <scope>NUCLEOTIDE SEQUENCE [LARGE SCALE GENOMIC DNA]</scope>
    <source>
        <strain evidence="2">ck-I2-15</strain>
    </source>
</reference>
<proteinExistence type="predicted"/>
<evidence type="ECO:0000313" key="2">
    <source>
        <dbReference type="Proteomes" id="UP000007364"/>
    </source>
</evidence>
<organism evidence="1 2">
    <name type="scientific">Galbibacter marinus</name>
    <dbReference type="NCBI Taxonomy" id="555500"/>
    <lineage>
        <taxon>Bacteria</taxon>
        <taxon>Pseudomonadati</taxon>
        <taxon>Bacteroidota</taxon>
        <taxon>Flavobacteriia</taxon>
        <taxon>Flavobacteriales</taxon>
        <taxon>Flavobacteriaceae</taxon>
        <taxon>Galbibacter</taxon>
    </lineage>
</organism>
<accession>K2Q484</accession>
<dbReference type="RefSeq" id="WP_008991232.1">
    <property type="nucleotide sequence ID" value="NZ_AMSG01000006.1"/>
</dbReference>
<dbReference type="AlphaFoldDB" id="K2Q484"/>
<protein>
    <submittedName>
        <fullName evidence="1">Coenzyme F420-dependent NADP oxidoreductase</fullName>
    </submittedName>
</protein>